<dbReference type="Pfam" id="PF08652">
    <property type="entry name" value="RAI1"/>
    <property type="match status" value="1"/>
</dbReference>
<dbReference type="InterPro" id="IPR039039">
    <property type="entry name" value="RAI1-like_fam"/>
</dbReference>
<dbReference type="GO" id="GO:0000956">
    <property type="term" value="P:nuclear-transcribed mRNA catabolic process"/>
    <property type="evidence" value="ECO:0007669"/>
    <property type="project" value="TreeGrafter"/>
</dbReference>
<comment type="similarity">
    <text evidence="1 2">Belongs to the DXO/Dom3Z family.</text>
</comment>
<dbReference type="GO" id="GO:0000166">
    <property type="term" value="F:nucleotide binding"/>
    <property type="evidence" value="ECO:0007669"/>
    <property type="project" value="UniProtKB-KW"/>
</dbReference>
<evidence type="ECO:0000256" key="1">
    <source>
        <dbReference type="ARBA" id="ARBA00006562"/>
    </source>
</evidence>
<keyword evidence="2" id="KW-0378">Hydrolase</keyword>
<dbReference type="PANTHER" id="PTHR12395">
    <property type="entry name" value="DOM-3 RELATED"/>
    <property type="match status" value="1"/>
</dbReference>
<dbReference type="GO" id="GO:0046872">
    <property type="term" value="F:metal ion binding"/>
    <property type="evidence" value="ECO:0007669"/>
    <property type="project" value="UniProtKB-KW"/>
</dbReference>
<dbReference type="GO" id="GO:0003723">
    <property type="term" value="F:RNA binding"/>
    <property type="evidence" value="ECO:0007669"/>
    <property type="project" value="UniProtKB-KW"/>
</dbReference>
<dbReference type="OMA" id="VVTWRGH"/>
<reference evidence="5" key="1">
    <citation type="journal article" date="2019" name="Nat. Commun.">
        <title>Expansion of phycobilisome linker gene families in mesophilic red algae.</title>
        <authorList>
            <person name="Lee J."/>
            <person name="Kim D."/>
            <person name="Bhattacharya D."/>
            <person name="Yoon H.S."/>
        </authorList>
    </citation>
    <scope>NUCLEOTIDE SEQUENCE [LARGE SCALE GENOMIC DNA]</scope>
    <source>
        <strain evidence="5">CCMP 1328</strain>
    </source>
</reference>
<dbReference type="InterPro" id="IPR013961">
    <property type="entry name" value="RAI1"/>
</dbReference>
<sequence length="419" mass="47757">MKGSAFVHGLVEMGMKGPRPFASSLSSGYVDNSRASFDVAGWRRRNMGKSNMMNDQRLLISEPREVACYSRTASFAYLLNDRSALRTYCAPRELPCDLNVGFDDYIKDRHRSEPVSDARGAPKDACVSNVLDAILERLGSQSLANIDVISYRNNLNKIGLTPYNSRDAWHIDACLLERTLVLQIVMLPEPDAQPSQLRFEYYGYRFEQIATTRVSEHEERGDTVDAQHGEEFCSIVNFRLREARIALAAEIDCKETGIVRGHGAGSRANYTELKTSRVMENDRQRNNFYRYKAIKYWIQSYLAGVQTIRVGFRDDNGMLLRIEEMNTQSLASRSPNSPLRHVAWDKFVCLQFMDDFLRFMRAELELEVERSQRNAAAPSEPSIPCLRFSFIPDRACIMVSHASPDFHLLALQMHAKVKP</sequence>
<comment type="subcellular location">
    <subcellularLocation>
        <location evidence="2">Nucleus</location>
    </subcellularLocation>
</comment>
<dbReference type="GO" id="GO:0005634">
    <property type="term" value="C:nucleus"/>
    <property type="evidence" value="ECO:0007669"/>
    <property type="project" value="UniProtKB-SubCell"/>
</dbReference>
<comment type="caution">
    <text evidence="4">The sequence shown here is derived from an EMBL/GenBank/DDBJ whole genome shotgun (WGS) entry which is preliminary data.</text>
</comment>
<dbReference type="PANTHER" id="PTHR12395:SF9">
    <property type="entry name" value="DECAPPING AND EXORIBONUCLEASE PROTEIN"/>
    <property type="match status" value="1"/>
</dbReference>
<dbReference type="OrthoDB" id="5853397at2759"/>
<keyword evidence="2" id="KW-0539">Nucleus</keyword>
<keyword evidence="2" id="KW-0479">Metal-binding</keyword>
<evidence type="ECO:0000313" key="5">
    <source>
        <dbReference type="Proteomes" id="UP000324585"/>
    </source>
</evidence>
<comment type="cofactor">
    <cofactor evidence="2">
        <name>a divalent metal cation</name>
        <dbReference type="ChEBI" id="CHEBI:60240"/>
    </cofactor>
</comment>
<feature type="domain" description="RAI1-like" evidence="3">
    <location>
        <begin position="62"/>
        <end position="367"/>
    </location>
</feature>
<evidence type="ECO:0000259" key="3">
    <source>
        <dbReference type="Pfam" id="PF08652"/>
    </source>
</evidence>
<organism evidence="4 5">
    <name type="scientific">Porphyridium purpureum</name>
    <name type="common">Red alga</name>
    <name type="synonym">Porphyridium cruentum</name>
    <dbReference type="NCBI Taxonomy" id="35688"/>
    <lineage>
        <taxon>Eukaryota</taxon>
        <taxon>Rhodophyta</taxon>
        <taxon>Bangiophyceae</taxon>
        <taxon>Porphyridiales</taxon>
        <taxon>Porphyridiaceae</taxon>
        <taxon>Porphyridium</taxon>
    </lineage>
</organism>
<dbReference type="AlphaFoldDB" id="A0A5J4YKJ7"/>
<gene>
    <name evidence="4" type="ORF">FVE85_8483</name>
</gene>
<evidence type="ECO:0000256" key="2">
    <source>
        <dbReference type="RuleBase" id="RU367113"/>
    </source>
</evidence>
<name>A0A5J4YKJ7_PORPP</name>
<evidence type="ECO:0000313" key="4">
    <source>
        <dbReference type="EMBL" id="KAA8492001.1"/>
    </source>
</evidence>
<comment type="function">
    <text evidence="2">Decapping enzyme for NAD-capped RNAs: specifically hydrolyzes the nicotinamide adenine dinucleotide (NAD) cap from a subset of RNAs by removing the entire NAD moiety from the 5'-end of an NAD-capped RNA.</text>
</comment>
<accession>A0A5J4YKJ7</accession>
<keyword evidence="2" id="KW-0694">RNA-binding</keyword>
<keyword evidence="2" id="KW-0547">Nucleotide-binding</keyword>
<dbReference type="GO" id="GO:0110155">
    <property type="term" value="P:NAD-cap decapping"/>
    <property type="evidence" value="ECO:0007669"/>
    <property type="project" value="TreeGrafter"/>
</dbReference>
<dbReference type="GO" id="GO:0034353">
    <property type="term" value="F:mRNA 5'-diphosphatase activity"/>
    <property type="evidence" value="ECO:0007669"/>
    <property type="project" value="TreeGrafter"/>
</dbReference>
<proteinExistence type="inferred from homology"/>
<dbReference type="GO" id="GO:0004518">
    <property type="term" value="F:nuclease activity"/>
    <property type="evidence" value="ECO:0007669"/>
    <property type="project" value="UniProtKB-KW"/>
</dbReference>
<dbReference type="Proteomes" id="UP000324585">
    <property type="component" value="Unassembled WGS sequence"/>
</dbReference>
<keyword evidence="5" id="KW-1185">Reference proteome</keyword>
<keyword evidence="2" id="KW-0540">Nuclease</keyword>
<dbReference type="GO" id="GO:0005829">
    <property type="term" value="C:cytosol"/>
    <property type="evidence" value="ECO:0007669"/>
    <property type="project" value="TreeGrafter"/>
</dbReference>
<protein>
    <recommendedName>
        <fullName evidence="2">Decapping nuclease</fullName>
        <ecNumber evidence="2">3.6.1.-</ecNumber>
    </recommendedName>
</protein>
<dbReference type="EC" id="3.6.1.-" evidence="2"/>
<dbReference type="EMBL" id="VRMN01000011">
    <property type="protein sequence ID" value="KAA8492001.1"/>
    <property type="molecule type" value="Genomic_DNA"/>
</dbReference>